<protein>
    <submittedName>
        <fullName evidence="1">Uncharacterized protein</fullName>
    </submittedName>
</protein>
<reference evidence="1" key="1">
    <citation type="submission" date="2014-09" db="EMBL/GenBank/DDBJ databases">
        <authorList>
            <person name="Magalhaes I.L.F."/>
            <person name="Oliveira U."/>
            <person name="Santos F.R."/>
            <person name="Vidigal T.H.D.A."/>
            <person name="Brescovit A.D."/>
            <person name="Santos A.J."/>
        </authorList>
    </citation>
    <scope>NUCLEOTIDE SEQUENCE</scope>
    <source>
        <tissue evidence="1">Shoot tissue taken approximately 20 cm above the soil surface</tissue>
    </source>
</reference>
<organism evidence="1">
    <name type="scientific">Arundo donax</name>
    <name type="common">Giant reed</name>
    <name type="synonym">Donax arundinaceus</name>
    <dbReference type="NCBI Taxonomy" id="35708"/>
    <lineage>
        <taxon>Eukaryota</taxon>
        <taxon>Viridiplantae</taxon>
        <taxon>Streptophyta</taxon>
        <taxon>Embryophyta</taxon>
        <taxon>Tracheophyta</taxon>
        <taxon>Spermatophyta</taxon>
        <taxon>Magnoliopsida</taxon>
        <taxon>Liliopsida</taxon>
        <taxon>Poales</taxon>
        <taxon>Poaceae</taxon>
        <taxon>PACMAD clade</taxon>
        <taxon>Arundinoideae</taxon>
        <taxon>Arundineae</taxon>
        <taxon>Arundo</taxon>
    </lineage>
</organism>
<proteinExistence type="predicted"/>
<reference evidence="1" key="2">
    <citation type="journal article" date="2015" name="Data Brief">
        <title>Shoot transcriptome of the giant reed, Arundo donax.</title>
        <authorList>
            <person name="Barrero R.A."/>
            <person name="Guerrero F.D."/>
            <person name="Moolhuijzen P."/>
            <person name="Goolsby J.A."/>
            <person name="Tidwell J."/>
            <person name="Bellgard S.E."/>
            <person name="Bellgard M.I."/>
        </authorList>
    </citation>
    <scope>NUCLEOTIDE SEQUENCE</scope>
    <source>
        <tissue evidence="1">Shoot tissue taken approximately 20 cm above the soil surface</tissue>
    </source>
</reference>
<dbReference type="AlphaFoldDB" id="A0A0A9BZ25"/>
<evidence type="ECO:0000313" key="1">
    <source>
        <dbReference type="EMBL" id="JAD64512.1"/>
    </source>
</evidence>
<sequence>MSKSQLESKAAILRTRIQEVENVLNQK</sequence>
<name>A0A0A9BZ25_ARUDO</name>
<accession>A0A0A9BZ25</accession>
<dbReference type="EMBL" id="GBRH01233383">
    <property type="protein sequence ID" value="JAD64512.1"/>
    <property type="molecule type" value="Transcribed_RNA"/>
</dbReference>